<evidence type="ECO:0000313" key="3">
    <source>
        <dbReference type="Proteomes" id="UP000748531"/>
    </source>
</evidence>
<dbReference type="InterPro" id="IPR029382">
    <property type="entry name" value="NCU-G1"/>
</dbReference>
<gene>
    <name evidence="2" type="ORF">PHET_10567</name>
</gene>
<accession>A0A8J4SUK7</accession>
<feature type="chain" id="PRO_5035255288" evidence="1">
    <location>
        <begin position="20"/>
        <end position="173"/>
    </location>
</feature>
<keyword evidence="1" id="KW-0732">Signal</keyword>
<dbReference type="AlphaFoldDB" id="A0A8J4SUK7"/>
<evidence type="ECO:0000313" key="2">
    <source>
        <dbReference type="EMBL" id="KAF5396710.1"/>
    </source>
</evidence>
<name>A0A8J4SUK7_9TREM</name>
<dbReference type="OrthoDB" id="6264340at2759"/>
<comment type="caution">
    <text evidence="2">The sequence shown here is derived from an EMBL/GenBank/DDBJ whole genome shotgun (WGS) entry which is preliminary data.</text>
</comment>
<dbReference type="Pfam" id="PF15065">
    <property type="entry name" value="NCU-G1"/>
    <property type="match status" value="1"/>
</dbReference>
<organism evidence="2 3">
    <name type="scientific">Paragonimus heterotremus</name>
    <dbReference type="NCBI Taxonomy" id="100268"/>
    <lineage>
        <taxon>Eukaryota</taxon>
        <taxon>Metazoa</taxon>
        <taxon>Spiralia</taxon>
        <taxon>Lophotrochozoa</taxon>
        <taxon>Platyhelminthes</taxon>
        <taxon>Trematoda</taxon>
        <taxon>Digenea</taxon>
        <taxon>Plagiorchiida</taxon>
        <taxon>Troglotremata</taxon>
        <taxon>Troglotrematidae</taxon>
        <taxon>Paragonimus</taxon>
    </lineage>
</organism>
<protein>
    <submittedName>
        <fullName evidence="2">Uncharacterized protein</fullName>
    </submittedName>
</protein>
<reference evidence="2" key="1">
    <citation type="submission" date="2019-05" db="EMBL/GenBank/DDBJ databases">
        <title>Annotation for the trematode Paragonimus heterotremus.</title>
        <authorList>
            <person name="Choi Y.-J."/>
        </authorList>
    </citation>
    <scope>NUCLEOTIDE SEQUENCE</scope>
    <source>
        <strain evidence="2">LC</strain>
    </source>
</reference>
<feature type="signal peptide" evidence="1">
    <location>
        <begin position="1"/>
        <end position="19"/>
    </location>
</feature>
<proteinExistence type="predicted"/>
<evidence type="ECO:0000256" key="1">
    <source>
        <dbReference type="SAM" id="SignalP"/>
    </source>
</evidence>
<keyword evidence="3" id="KW-1185">Reference proteome</keyword>
<dbReference type="Proteomes" id="UP000748531">
    <property type="component" value="Unassembled WGS sequence"/>
</dbReference>
<dbReference type="EMBL" id="LUCH01007523">
    <property type="protein sequence ID" value="KAF5396710.1"/>
    <property type="molecule type" value="Genomic_DNA"/>
</dbReference>
<sequence>MMLLETTFSFLSLLSITHGWETFSAYNPDCRNSCEAFSLFYLRAVHSNESIHFLLTASPRISPSVLILHSSEPQAKIDFNWNRISSYDTLSVTSILLSNATQSYGFTFLKLMEYDGDALHSNPGKPFYFANFNWSLDRSTRIPSVGASFEMAFVGSGRDVIFLDGGYIELKVD</sequence>